<feature type="transmembrane region" description="Helical" evidence="5">
    <location>
        <begin position="12"/>
        <end position="30"/>
    </location>
</feature>
<dbReference type="PANTHER" id="PTHR37955:SF1">
    <property type="entry name" value="DEP DOMAIN-CONTAINING PROTEIN"/>
    <property type="match status" value="1"/>
</dbReference>
<feature type="transmembrane region" description="Helical" evidence="5">
    <location>
        <begin position="36"/>
        <end position="54"/>
    </location>
</feature>
<feature type="transmembrane region" description="Helical" evidence="5">
    <location>
        <begin position="93"/>
        <end position="114"/>
    </location>
</feature>
<dbReference type="OrthoDB" id="309023at2"/>
<dbReference type="HOGENOM" id="CLU_075737_1_0_9"/>
<dbReference type="RefSeq" id="WP_012199503.1">
    <property type="nucleotide sequence ID" value="NC_010001.1"/>
</dbReference>
<feature type="transmembrane region" description="Helical" evidence="5">
    <location>
        <begin position="239"/>
        <end position="257"/>
    </location>
</feature>
<feature type="transmembrane region" description="Helical" evidence="5">
    <location>
        <begin position="210"/>
        <end position="232"/>
    </location>
</feature>
<proteinExistence type="predicted"/>
<keyword evidence="2 5" id="KW-0812">Transmembrane</keyword>
<keyword evidence="3 5" id="KW-1133">Transmembrane helix</keyword>
<dbReference type="InterPro" id="IPR004695">
    <property type="entry name" value="SLAC1/Mae1/Ssu1/TehA"/>
</dbReference>
<name>A9KPV0_LACP7</name>
<dbReference type="AlphaFoldDB" id="A9KPV0"/>
<dbReference type="Gene3D" id="1.50.10.150">
    <property type="entry name" value="Voltage-dependent anion channel"/>
    <property type="match status" value="1"/>
</dbReference>
<dbReference type="InterPro" id="IPR052951">
    <property type="entry name" value="Tellurite_res_ion_channel"/>
</dbReference>
<protein>
    <submittedName>
        <fullName evidence="6">C4-dicarboxylate transporter/malic acid transport protein</fullName>
    </submittedName>
</protein>
<evidence type="ECO:0000256" key="5">
    <source>
        <dbReference type="SAM" id="Phobius"/>
    </source>
</evidence>
<feature type="transmembrane region" description="Helical" evidence="5">
    <location>
        <begin position="126"/>
        <end position="146"/>
    </location>
</feature>
<keyword evidence="7" id="KW-1185">Reference proteome</keyword>
<dbReference type="Proteomes" id="UP000000370">
    <property type="component" value="Chromosome"/>
</dbReference>
<dbReference type="eggNOG" id="COG1275">
    <property type="taxonomic scope" value="Bacteria"/>
</dbReference>
<dbReference type="GO" id="GO:0005886">
    <property type="term" value="C:plasma membrane"/>
    <property type="evidence" value="ECO:0007669"/>
    <property type="project" value="TreeGrafter"/>
</dbReference>
<gene>
    <name evidence="6" type="ordered locus">Cphy_1475</name>
</gene>
<dbReference type="GO" id="GO:0046583">
    <property type="term" value="F:monoatomic cation efflux transmembrane transporter activity"/>
    <property type="evidence" value="ECO:0007669"/>
    <property type="project" value="TreeGrafter"/>
</dbReference>
<feature type="transmembrane region" description="Helical" evidence="5">
    <location>
        <begin position="182"/>
        <end position="204"/>
    </location>
</feature>
<comment type="subcellular location">
    <subcellularLocation>
        <location evidence="1">Membrane</location>
        <topology evidence="1">Multi-pass membrane protein</topology>
    </subcellularLocation>
</comment>
<evidence type="ECO:0000313" key="6">
    <source>
        <dbReference type="EMBL" id="ABX41849.1"/>
    </source>
</evidence>
<organism evidence="6 7">
    <name type="scientific">Lachnoclostridium phytofermentans (strain ATCC 700394 / DSM 18823 / ISDg)</name>
    <name type="common">Clostridium phytofermentans</name>
    <dbReference type="NCBI Taxonomy" id="357809"/>
    <lineage>
        <taxon>Bacteria</taxon>
        <taxon>Bacillati</taxon>
        <taxon>Bacillota</taxon>
        <taxon>Clostridia</taxon>
        <taxon>Lachnospirales</taxon>
        <taxon>Lachnospiraceae</taxon>
    </lineage>
</organism>
<evidence type="ECO:0000256" key="3">
    <source>
        <dbReference type="ARBA" id="ARBA00022989"/>
    </source>
</evidence>
<feature type="transmembrane region" description="Helical" evidence="5">
    <location>
        <begin position="277"/>
        <end position="298"/>
    </location>
</feature>
<dbReference type="InterPro" id="IPR038665">
    <property type="entry name" value="Voltage-dep_anion_channel_sf"/>
</dbReference>
<dbReference type="Pfam" id="PF03595">
    <property type="entry name" value="SLAC1"/>
    <property type="match status" value="1"/>
</dbReference>
<feature type="transmembrane region" description="Helical" evidence="5">
    <location>
        <begin position="152"/>
        <end position="170"/>
    </location>
</feature>
<dbReference type="CDD" id="cd09325">
    <property type="entry name" value="TDT_C4-dicarb_trans"/>
    <property type="match status" value="1"/>
</dbReference>
<dbReference type="KEGG" id="cpy:Cphy_1475"/>
<dbReference type="PANTHER" id="PTHR37955">
    <property type="entry name" value="TELLURITE RESISTANCE PROTEIN TEHA"/>
    <property type="match status" value="1"/>
</dbReference>
<reference evidence="7" key="1">
    <citation type="submission" date="2007-11" db="EMBL/GenBank/DDBJ databases">
        <title>Complete genome sequence of Clostridium phytofermentans ISDg.</title>
        <authorList>
            <person name="Leschine S.B."/>
            <person name="Warnick T.A."/>
            <person name="Blanchard J.L."/>
            <person name="Schnell D.J."/>
            <person name="Petit E.L."/>
            <person name="LaTouf W.G."/>
            <person name="Copeland A."/>
            <person name="Lucas S."/>
            <person name="Lapidus A."/>
            <person name="Barry K."/>
            <person name="Glavina del Rio T."/>
            <person name="Dalin E."/>
            <person name="Tice H."/>
            <person name="Pitluck S."/>
            <person name="Kiss H."/>
            <person name="Brettin T."/>
            <person name="Bruce D."/>
            <person name="Detter J.C."/>
            <person name="Han C."/>
            <person name="Kuske C."/>
            <person name="Schmutz J."/>
            <person name="Larimer F."/>
            <person name="Land M."/>
            <person name="Hauser L."/>
            <person name="Kyrpides N."/>
            <person name="Kim E.A."/>
            <person name="Richardson P."/>
        </authorList>
    </citation>
    <scope>NUCLEOTIDE SEQUENCE [LARGE SCALE GENOMIC DNA]</scope>
    <source>
        <strain evidence="7">ATCC 700394 / DSM 18823 / ISDg</strain>
    </source>
</reference>
<evidence type="ECO:0000256" key="1">
    <source>
        <dbReference type="ARBA" id="ARBA00004141"/>
    </source>
</evidence>
<dbReference type="STRING" id="357809.Cphy_1475"/>
<feature type="transmembrane region" description="Helical" evidence="5">
    <location>
        <begin position="66"/>
        <end position="87"/>
    </location>
</feature>
<sequence length="308" mass="34544" precursor="true">MNRILKKIPMPIVGVMLSLVALGNLVQSYGENYRTILGILATIIFIIATLKFLCDFPGLKKDLSTPIGASVFPTYTMGIMLLATYLKSYNSELAYGIWIIAILLHIVLIIYFTLKYVRKFNIMEVFPSWFIVYVGIAVAAVTSKAFNQTIGQWAFGFAFLSYLILLPIIGKRVLVIKKIPEPALPTLIIFSAPGSLCLTGYINSFDTKNMILFGFLLILSQFIYVLAVIKLIQLLKLKFYPSYSGFTFPLVISAIALKSSNTFLINQGKAIRFLPMVVKVEEIIAVIMVFYVLIRYVISIAKSIQKEN</sequence>
<accession>A9KPV0</accession>
<dbReference type="EMBL" id="CP000885">
    <property type="protein sequence ID" value="ABX41849.1"/>
    <property type="molecule type" value="Genomic_DNA"/>
</dbReference>
<keyword evidence="4 5" id="KW-0472">Membrane</keyword>
<evidence type="ECO:0000313" key="7">
    <source>
        <dbReference type="Proteomes" id="UP000000370"/>
    </source>
</evidence>
<evidence type="ECO:0000256" key="2">
    <source>
        <dbReference type="ARBA" id="ARBA00022692"/>
    </source>
</evidence>
<evidence type="ECO:0000256" key="4">
    <source>
        <dbReference type="ARBA" id="ARBA00023136"/>
    </source>
</evidence>